<sequence length="666" mass="73241">MNSRGFSFPPPPPPPPSSQQQHHPTYPPAAQYGQRGHGQRGGRQKSRGRGFGNRGGRVGHGGNYCGAPDTGHHLAYSANATSAPPMGYPPIDYTGFASQPLHSPANVSPSSFLSSRSPDFRHPPNPPNPPAYGSPQALFPQPAAAPMESYPHRTDYETGYNGSGSLQQSTSYHQAQTPPTFPPVVPPPQPPPHSQAPMMGPPIRWGFDNTSSPTSFHGAQRGHTRGPRSFNSHGNHASDGDKTAKYGNKRDYSSMFGKPQSRIPAPPPVPSFGNPLPLKPPAPVDASRKPKKKKRRYNQLGLTPKTEEHESSEEEDDADEEARLASSVNTAAAPLQFSYKGRTSILRTPSDIAAWIEERKKRFPTQARVEEKKAAMEEAKKAREEALKQKELRRQEAKKQQENQTRKEREKQDGRKKQQAEPTDPVDAAERAKRKAEKLRRKLLREEKKVAKAEEDAERARLKVVELKRGSMEAGGVAQPEPVRDEISESPAKAVTSKTPDVQVDQDDMGDVDGVTSPAASDALESSDWTSSSGSSDSSSSESEESDDDSAPEEVTSRREGPERVPPQPREGKKRLCRHFAKNGRCQRGTKCKFSHEMPERKVKMNPVKNGRKGLLQALLDRQQAEDDQRVMQAITWLGENGLLDEPTVKEEQGQVKTEDSAALDN</sequence>
<feature type="compositionally biased region" description="Gly residues" evidence="5">
    <location>
        <begin position="49"/>
        <end position="64"/>
    </location>
</feature>
<feature type="compositionally biased region" description="Basic and acidic residues" evidence="5">
    <location>
        <begin position="236"/>
        <end position="252"/>
    </location>
</feature>
<dbReference type="Gene3D" id="4.10.1000.10">
    <property type="entry name" value="Zinc finger, CCCH-type"/>
    <property type="match status" value="1"/>
</dbReference>
<feature type="compositionally biased region" description="Basic and acidic residues" evidence="5">
    <location>
        <begin position="444"/>
        <end position="471"/>
    </location>
</feature>
<feature type="compositionally biased region" description="Basic and acidic residues" evidence="5">
    <location>
        <begin position="647"/>
        <end position="660"/>
    </location>
</feature>
<accession>A0A507R0C5</accession>
<feature type="compositionally biased region" description="Acidic residues" evidence="5">
    <location>
        <begin position="542"/>
        <end position="552"/>
    </location>
</feature>
<protein>
    <recommendedName>
        <fullName evidence="6">C3H1-type domain-containing protein</fullName>
    </recommendedName>
</protein>
<name>A0A507R0C5_MONPU</name>
<evidence type="ECO:0000259" key="6">
    <source>
        <dbReference type="PROSITE" id="PS50103"/>
    </source>
</evidence>
<organism evidence="7 8">
    <name type="scientific">Monascus purpureus</name>
    <name type="common">Red mold</name>
    <name type="synonym">Monascus anka</name>
    <dbReference type="NCBI Taxonomy" id="5098"/>
    <lineage>
        <taxon>Eukaryota</taxon>
        <taxon>Fungi</taxon>
        <taxon>Dikarya</taxon>
        <taxon>Ascomycota</taxon>
        <taxon>Pezizomycotina</taxon>
        <taxon>Eurotiomycetes</taxon>
        <taxon>Eurotiomycetidae</taxon>
        <taxon>Eurotiales</taxon>
        <taxon>Aspergillaceae</taxon>
        <taxon>Monascus</taxon>
    </lineage>
</organism>
<feature type="compositionally biased region" description="Polar residues" evidence="5">
    <location>
        <begin position="96"/>
        <end position="107"/>
    </location>
</feature>
<feature type="compositionally biased region" description="Acidic residues" evidence="5">
    <location>
        <begin position="310"/>
        <end position="320"/>
    </location>
</feature>
<feature type="compositionally biased region" description="Low complexity" evidence="5">
    <location>
        <begin position="526"/>
        <end position="541"/>
    </location>
</feature>
<feature type="compositionally biased region" description="Pro residues" evidence="5">
    <location>
        <begin position="179"/>
        <end position="194"/>
    </location>
</feature>
<proteinExistence type="predicted"/>
<keyword evidence="2 4" id="KW-0863">Zinc-finger</keyword>
<gene>
    <name evidence="7" type="ORF">MPDQ_004077</name>
</gene>
<dbReference type="PANTHER" id="PTHR13309">
    <property type="entry name" value="NUCLEAR FRAGILE X MENTAL RETARDATION PROTEIN INTERACTING PROTEIN 1"/>
    <property type="match status" value="1"/>
</dbReference>
<feature type="compositionally biased region" description="Basic and acidic residues" evidence="5">
    <location>
        <begin position="368"/>
        <end position="419"/>
    </location>
</feature>
<feature type="compositionally biased region" description="Pro residues" evidence="5">
    <location>
        <begin position="123"/>
        <end position="132"/>
    </location>
</feature>
<dbReference type="Pfam" id="PF00642">
    <property type="entry name" value="zf-CCCH"/>
    <property type="match status" value="1"/>
</dbReference>
<dbReference type="OrthoDB" id="273070at2759"/>
<evidence type="ECO:0000256" key="1">
    <source>
        <dbReference type="ARBA" id="ARBA00022723"/>
    </source>
</evidence>
<evidence type="ECO:0000313" key="8">
    <source>
        <dbReference type="Proteomes" id="UP000319663"/>
    </source>
</evidence>
<evidence type="ECO:0000256" key="5">
    <source>
        <dbReference type="SAM" id="MobiDB-lite"/>
    </source>
</evidence>
<dbReference type="InterPro" id="IPR000571">
    <property type="entry name" value="Znf_CCCH"/>
</dbReference>
<feature type="compositionally biased region" description="Low complexity" evidence="5">
    <location>
        <begin position="108"/>
        <end position="117"/>
    </location>
</feature>
<comment type="caution">
    <text evidence="7">The sequence shown here is derived from an EMBL/GenBank/DDBJ whole genome shotgun (WGS) entry which is preliminary data.</text>
</comment>
<keyword evidence="3 4" id="KW-0862">Zinc</keyword>
<dbReference type="SUPFAM" id="SSF90229">
    <property type="entry name" value="CCCH zinc finger"/>
    <property type="match status" value="1"/>
</dbReference>
<feature type="compositionally biased region" description="Polar residues" evidence="5">
    <location>
        <begin position="163"/>
        <end position="175"/>
    </location>
</feature>
<dbReference type="InterPro" id="IPR019496">
    <property type="entry name" value="NUFIP1_cons_dom"/>
</dbReference>
<reference evidence="7 8" key="1">
    <citation type="submission" date="2019-06" db="EMBL/GenBank/DDBJ databases">
        <title>Wine fermentation using esterase from Monascus purpureus.</title>
        <authorList>
            <person name="Geng C."/>
            <person name="Zhang Y."/>
        </authorList>
    </citation>
    <scope>NUCLEOTIDE SEQUENCE [LARGE SCALE GENOMIC DNA]</scope>
    <source>
        <strain evidence="7">HQ1</strain>
    </source>
</reference>
<keyword evidence="8" id="KW-1185">Reference proteome</keyword>
<dbReference type="GO" id="GO:0005634">
    <property type="term" value="C:nucleus"/>
    <property type="evidence" value="ECO:0007669"/>
    <property type="project" value="TreeGrafter"/>
</dbReference>
<evidence type="ECO:0000256" key="3">
    <source>
        <dbReference type="ARBA" id="ARBA00022833"/>
    </source>
</evidence>
<dbReference type="InterPro" id="IPR036855">
    <property type="entry name" value="Znf_CCCH_sf"/>
</dbReference>
<feature type="region of interest" description="Disordered" evidence="5">
    <location>
        <begin position="358"/>
        <end position="580"/>
    </location>
</feature>
<dbReference type="EMBL" id="VIFY01000026">
    <property type="protein sequence ID" value="TQB74846.1"/>
    <property type="molecule type" value="Genomic_DNA"/>
</dbReference>
<feature type="compositionally biased region" description="Basic residues" evidence="5">
    <location>
        <begin position="432"/>
        <end position="443"/>
    </location>
</feature>
<feature type="region of interest" description="Disordered" evidence="5">
    <location>
        <begin position="647"/>
        <end position="666"/>
    </location>
</feature>
<feature type="region of interest" description="Disordered" evidence="5">
    <location>
        <begin position="1"/>
        <end position="337"/>
    </location>
</feature>
<dbReference type="PROSITE" id="PS50103">
    <property type="entry name" value="ZF_C3H1"/>
    <property type="match status" value="1"/>
</dbReference>
<dbReference type="PANTHER" id="PTHR13309:SF0">
    <property type="entry name" value="FMR1-INTERACTING PROTEIN NUFIP1"/>
    <property type="match status" value="1"/>
</dbReference>
<feature type="compositionally biased region" description="Basic residues" evidence="5">
    <location>
        <begin position="37"/>
        <end position="48"/>
    </location>
</feature>
<feature type="compositionally biased region" description="Polar residues" evidence="5">
    <location>
        <begin position="208"/>
        <end position="217"/>
    </location>
</feature>
<dbReference type="Proteomes" id="UP000319663">
    <property type="component" value="Unassembled WGS sequence"/>
</dbReference>
<feature type="compositionally biased region" description="Low complexity" evidence="5">
    <location>
        <begin position="135"/>
        <end position="146"/>
    </location>
</feature>
<dbReference type="GO" id="GO:0008270">
    <property type="term" value="F:zinc ion binding"/>
    <property type="evidence" value="ECO:0007669"/>
    <property type="project" value="UniProtKB-KW"/>
</dbReference>
<dbReference type="Pfam" id="PF10453">
    <property type="entry name" value="NUFIP1"/>
    <property type="match status" value="1"/>
</dbReference>
<dbReference type="GO" id="GO:0000492">
    <property type="term" value="P:box C/D snoRNP assembly"/>
    <property type="evidence" value="ECO:0007669"/>
    <property type="project" value="TreeGrafter"/>
</dbReference>
<evidence type="ECO:0000313" key="7">
    <source>
        <dbReference type="EMBL" id="TQB74846.1"/>
    </source>
</evidence>
<dbReference type="AlphaFoldDB" id="A0A507R0C5"/>
<dbReference type="SMART" id="SM00356">
    <property type="entry name" value="ZnF_C3H1"/>
    <property type="match status" value="1"/>
</dbReference>
<dbReference type="InterPro" id="IPR039136">
    <property type="entry name" value="NUFIP1-like"/>
</dbReference>
<feature type="zinc finger region" description="C3H1-type" evidence="4">
    <location>
        <begin position="571"/>
        <end position="599"/>
    </location>
</feature>
<dbReference type="GO" id="GO:0003723">
    <property type="term" value="F:RNA binding"/>
    <property type="evidence" value="ECO:0007669"/>
    <property type="project" value="InterPro"/>
</dbReference>
<feature type="compositionally biased region" description="Pro residues" evidence="5">
    <location>
        <begin position="8"/>
        <end position="17"/>
    </location>
</feature>
<evidence type="ECO:0000256" key="4">
    <source>
        <dbReference type="PROSITE-ProRule" id="PRU00723"/>
    </source>
</evidence>
<evidence type="ECO:0000256" key="2">
    <source>
        <dbReference type="ARBA" id="ARBA00022771"/>
    </source>
</evidence>
<feature type="domain" description="C3H1-type" evidence="6">
    <location>
        <begin position="571"/>
        <end position="599"/>
    </location>
</feature>
<keyword evidence="1 4" id="KW-0479">Metal-binding</keyword>